<evidence type="ECO:0000313" key="1">
    <source>
        <dbReference type="EMBL" id="TNJ61572.1"/>
    </source>
</evidence>
<sequence>MNQRIITEEDMIREAELFQNIYPIFAEEMDRVEAIRGRLNDFQIMIAASRAKDAMGILSWERRQIVNAIFESYMEKYSRYGRQEADEWVIESFGCRPSPRLAFGDKRIAGNRETDEMTGLKIEGLSRFILEKEAELLQLYRELFELMELENPKKPDHEA</sequence>
<dbReference type="RefSeq" id="WP_139606719.1">
    <property type="nucleotide sequence ID" value="NZ_VDCQ01000073.1"/>
</dbReference>
<dbReference type="Proteomes" id="UP000307943">
    <property type="component" value="Unassembled WGS sequence"/>
</dbReference>
<dbReference type="OrthoDB" id="2600604at2"/>
<organism evidence="1 2">
    <name type="scientific">Paenibacillus hemerocallicola</name>
    <dbReference type="NCBI Taxonomy" id="1172614"/>
    <lineage>
        <taxon>Bacteria</taxon>
        <taxon>Bacillati</taxon>
        <taxon>Bacillota</taxon>
        <taxon>Bacilli</taxon>
        <taxon>Bacillales</taxon>
        <taxon>Paenibacillaceae</taxon>
        <taxon>Paenibacillus</taxon>
    </lineage>
</organism>
<comment type="caution">
    <text evidence="1">The sequence shown here is derived from an EMBL/GenBank/DDBJ whole genome shotgun (WGS) entry which is preliminary data.</text>
</comment>
<name>A0A5C4SYB3_9BACL</name>
<gene>
    <name evidence="1" type="ORF">FE784_34070</name>
</gene>
<accession>A0A5C4SYB3</accession>
<dbReference type="AlphaFoldDB" id="A0A5C4SYB3"/>
<dbReference type="EMBL" id="VDCQ01000073">
    <property type="protein sequence ID" value="TNJ61572.1"/>
    <property type="molecule type" value="Genomic_DNA"/>
</dbReference>
<reference evidence="1 2" key="1">
    <citation type="submission" date="2019-05" db="EMBL/GenBank/DDBJ databases">
        <title>We sequenced the genome of Paenibacillus hemerocallicola KCTC 33185 for further insight into its adaptation and study the phylogeny of Paenibacillus.</title>
        <authorList>
            <person name="Narsing Rao M.P."/>
        </authorList>
    </citation>
    <scope>NUCLEOTIDE SEQUENCE [LARGE SCALE GENOMIC DNA]</scope>
    <source>
        <strain evidence="1 2">KCTC 33185</strain>
    </source>
</reference>
<keyword evidence="2" id="KW-1185">Reference proteome</keyword>
<evidence type="ECO:0000313" key="2">
    <source>
        <dbReference type="Proteomes" id="UP000307943"/>
    </source>
</evidence>
<protein>
    <submittedName>
        <fullName evidence="1">Uncharacterized protein</fullName>
    </submittedName>
</protein>
<proteinExistence type="predicted"/>